<evidence type="ECO:0000313" key="7">
    <source>
        <dbReference type="EMBL" id="QUL99040.1"/>
    </source>
</evidence>
<dbReference type="GO" id="GO:1990481">
    <property type="term" value="P:mRNA pseudouridine synthesis"/>
    <property type="evidence" value="ECO:0007669"/>
    <property type="project" value="TreeGrafter"/>
</dbReference>
<dbReference type="EC" id="5.4.99.25" evidence="5"/>
<dbReference type="AlphaFoldDB" id="A0AAT9LDB3"/>
<feature type="domain" description="Pseudouridine synthase II N-terminal" evidence="6">
    <location>
        <begin position="23"/>
        <end position="174"/>
    </location>
</feature>
<dbReference type="GO" id="GO:0003723">
    <property type="term" value="F:RNA binding"/>
    <property type="evidence" value="ECO:0007669"/>
    <property type="project" value="InterPro"/>
</dbReference>
<dbReference type="KEGG" id="fcz:IMF26_02940"/>
<evidence type="ECO:0000256" key="3">
    <source>
        <dbReference type="ARBA" id="ARBA00022694"/>
    </source>
</evidence>
<evidence type="ECO:0000256" key="1">
    <source>
        <dbReference type="ARBA" id="ARBA00000385"/>
    </source>
</evidence>
<accession>A0AAT9LDB3</accession>
<evidence type="ECO:0000259" key="6">
    <source>
        <dbReference type="Pfam" id="PF01509"/>
    </source>
</evidence>
<name>A0AAT9LDB3_9FIRM</name>
<dbReference type="GO" id="GO:0160148">
    <property type="term" value="F:tRNA pseudouridine(55) synthase activity"/>
    <property type="evidence" value="ECO:0007669"/>
    <property type="project" value="UniProtKB-EC"/>
</dbReference>
<dbReference type="SUPFAM" id="SSF55120">
    <property type="entry name" value="Pseudouridine synthase"/>
    <property type="match status" value="1"/>
</dbReference>
<dbReference type="InterPro" id="IPR002501">
    <property type="entry name" value="PsdUridine_synth_N"/>
</dbReference>
<dbReference type="Gene3D" id="3.30.2350.10">
    <property type="entry name" value="Pseudouridine synthase"/>
    <property type="match status" value="1"/>
</dbReference>
<dbReference type="Pfam" id="PF01509">
    <property type="entry name" value="TruB_N"/>
    <property type="match status" value="1"/>
</dbReference>
<keyword evidence="4 5" id="KW-0413">Isomerase</keyword>
<dbReference type="PANTHER" id="PTHR13767">
    <property type="entry name" value="TRNA-PSEUDOURIDINE SYNTHASE"/>
    <property type="match status" value="1"/>
</dbReference>
<proteinExistence type="inferred from homology"/>
<protein>
    <recommendedName>
        <fullName evidence="5">tRNA pseudouridine synthase B</fullName>
        <ecNumber evidence="5">5.4.99.25</ecNumber>
    </recommendedName>
    <alternativeName>
        <fullName evidence="5">tRNA pseudouridine(55) synthase</fullName>
        <shortName evidence="5">Psi55 synthase</shortName>
    </alternativeName>
    <alternativeName>
        <fullName evidence="5">tRNA pseudouridylate synthase</fullName>
    </alternativeName>
    <alternativeName>
        <fullName evidence="5">tRNA-uridine isomerase</fullName>
    </alternativeName>
</protein>
<dbReference type="GO" id="GO:0031119">
    <property type="term" value="P:tRNA pseudouridine synthesis"/>
    <property type="evidence" value="ECO:0007669"/>
    <property type="project" value="UniProtKB-UniRule"/>
</dbReference>
<comment type="catalytic activity">
    <reaction evidence="1 5">
        <text>uridine(55) in tRNA = pseudouridine(55) in tRNA</text>
        <dbReference type="Rhea" id="RHEA:42532"/>
        <dbReference type="Rhea" id="RHEA-COMP:10101"/>
        <dbReference type="Rhea" id="RHEA-COMP:10102"/>
        <dbReference type="ChEBI" id="CHEBI:65314"/>
        <dbReference type="ChEBI" id="CHEBI:65315"/>
        <dbReference type="EC" id="5.4.99.25"/>
    </reaction>
</comment>
<organism evidence="7">
    <name type="scientific">Candidatus Fermentithermobacillus carboniphilus</name>
    <dbReference type="NCBI Taxonomy" id="3085328"/>
    <lineage>
        <taxon>Bacteria</taxon>
        <taxon>Bacillati</taxon>
        <taxon>Bacillota</taxon>
        <taxon>Candidatus Fermentithermobacillia</taxon>
        <taxon>Candidatus Fermentithermobacillales</taxon>
        <taxon>Candidatus Fermentithermobacillaceae</taxon>
        <taxon>Candidatus Fermentithermobacillus</taxon>
    </lineage>
</organism>
<evidence type="ECO:0000256" key="2">
    <source>
        <dbReference type="ARBA" id="ARBA00005642"/>
    </source>
</evidence>
<gene>
    <name evidence="5 7" type="primary">truB</name>
    <name evidence="7" type="ORF">IMF26_02940</name>
</gene>
<dbReference type="CDD" id="cd02573">
    <property type="entry name" value="PseudoU_synth_EcTruB"/>
    <property type="match status" value="1"/>
</dbReference>
<keyword evidence="3 5" id="KW-0819">tRNA processing</keyword>
<sequence>MDGFVNVLKPPGLTSHDVVLEVRRILGENKAGHLGTLDPSARGVLPVALGSYRRLAEYFLDDDKDYVAEFIFGVRTDTGDLDGDVVARKHAGSLSPGQVREHLARLTGSILQVPPMVSAVKVRGKRLYELARKGVTVEPQPRPVTVHRFEMLGWVPGVHPRGVFFLRVGRGTYVRALADSLGESLGCGAAVSFLLRSRVGRFYLKDGHTIASLELAKKEGRLASILADPLEVLSPFARFEVKSEALEKIRNGTPLETGDFEDPGSLTSWMRKEATGNEKRRSLFLGTHFSREDGCRKIVAVLSTAAGSTLACKIKYEKVLI</sequence>
<dbReference type="HAMAP" id="MF_01080">
    <property type="entry name" value="TruB_bact"/>
    <property type="match status" value="1"/>
</dbReference>
<comment type="function">
    <text evidence="5">Responsible for synthesis of pseudouridine from uracil-55 in the psi GC loop of transfer RNAs.</text>
</comment>
<dbReference type="InterPro" id="IPR020103">
    <property type="entry name" value="PsdUridine_synth_cat_dom_sf"/>
</dbReference>
<evidence type="ECO:0000256" key="4">
    <source>
        <dbReference type="ARBA" id="ARBA00023235"/>
    </source>
</evidence>
<dbReference type="PANTHER" id="PTHR13767:SF2">
    <property type="entry name" value="PSEUDOURIDYLATE SYNTHASE TRUB1"/>
    <property type="match status" value="1"/>
</dbReference>
<evidence type="ECO:0000256" key="5">
    <source>
        <dbReference type="HAMAP-Rule" id="MF_01080"/>
    </source>
</evidence>
<reference evidence="7" key="2">
    <citation type="journal article" date="2023" name="Biology">
        <title>Prokaryotic Life Associated with Coal-Fire Gas Vents Revealed by Metagenomics.</title>
        <authorList>
            <person name="Kadnikov V.V."/>
            <person name="Mardanov A.V."/>
            <person name="Beletsky A.V."/>
            <person name="Karnachuk O.V."/>
            <person name="Ravin N.V."/>
        </authorList>
    </citation>
    <scope>NUCLEOTIDE SEQUENCE</scope>
    <source>
        <strain evidence="7">Bu02</strain>
    </source>
</reference>
<dbReference type="InterPro" id="IPR014780">
    <property type="entry name" value="tRNA_psdUridine_synth_TruB"/>
</dbReference>
<reference evidence="7" key="1">
    <citation type="submission" date="2020-10" db="EMBL/GenBank/DDBJ databases">
        <authorList>
            <person name="Kadnikov V."/>
            <person name="Beletsky A.V."/>
            <person name="Mardanov A.V."/>
            <person name="Karnachuk O.V."/>
            <person name="Ravin N.V."/>
        </authorList>
    </citation>
    <scope>NUCLEOTIDE SEQUENCE</scope>
    <source>
        <strain evidence="7">Bu02</strain>
    </source>
</reference>
<comment type="similarity">
    <text evidence="2 5">Belongs to the pseudouridine synthase TruB family. Type 1 subfamily.</text>
</comment>
<dbReference type="EMBL" id="CP062796">
    <property type="protein sequence ID" value="QUL99040.1"/>
    <property type="molecule type" value="Genomic_DNA"/>
</dbReference>
<dbReference type="NCBIfam" id="TIGR00431">
    <property type="entry name" value="TruB"/>
    <property type="match status" value="1"/>
</dbReference>
<feature type="active site" description="Nucleophile" evidence="5">
    <location>
        <position position="38"/>
    </location>
</feature>